<keyword evidence="3 6" id="KW-0812">Transmembrane</keyword>
<feature type="transmembrane region" description="Helical" evidence="6">
    <location>
        <begin position="18"/>
        <end position="38"/>
    </location>
</feature>
<feature type="transmembrane region" description="Helical" evidence="6">
    <location>
        <begin position="93"/>
        <end position="118"/>
    </location>
</feature>
<evidence type="ECO:0000256" key="5">
    <source>
        <dbReference type="ARBA" id="ARBA00023136"/>
    </source>
</evidence>
<evidence type="ECO:0000313" key="8">
    <source>
        <dbReference type="RefSeq" id="XP_030634778.1"/>
    </source>
</evidence>
<accession>A0A6J2VS44</accession>
<dbReference type="GeneID" id="115815947"/>
<evidence type="ECO:0000256" key="4">
    <source>
        <dbReference type="ARBA" id="ARBA00022989"/>
    </source>
</evidence>
<dbReference type="Gene3D" id="1.10.1450.10">
    <property type="entry name" value="Tetraspanin"/>
    <property type="match status" value="1"/>
</dbReference>
<gene>
    <name evidence="8" type="primary">LOC115815947</name>
</gene>
<evidence type="ECO:0000256" key="2">
    <source>
        <dbReference type="ARBA" id="ARBA00006840"/>
    </source>
</evidence>
<dbReference type="InParanoid" id="A0A6J2VS44"/>
<keyword evidence="5 6" id="KW-0472">Membrane</keyword>
<feature type="transmembrane region" description="Helical" evidence="6">
    <location>
        <begin position="215"/>
        <end position="240"/>
    </location>
</feature>
<evidence type="ECO:0000313" key="7">
    <source>
        <dbReference type="Proteomes" id="UP000504632"/>
    </source>
</evidence>
<dbReference type="InterPro" id="IPR000301">
    <property type="entry name" value="Tetraspanin_animals"/>
</dbReference>
<evidence type="ECO:0000256" key="6">
    <source>
        <dbReference type="RuleBase" id="RU361218"/>
    </source>
</evidence>
<dbReference type="Pfam" id="PF00335">
    <property type="entry name" value="Tetraspanin"/>
    <property type="match status" value="1"/>
</dbReference>
<dbReference type="Proteomes" id="UP000504632">
    <property type="component" value="Chromosome 7"/>
</dbReference>
<evidence type="ECO:0000256" key="1">
    <source>
        <dbReference type="ARBA" id="ARBA00004141"/>
    </source>
</evidence>
<dbReference type="InterPro" id="IPR008952">
    <property type="entry name" value="Tetraspanin_EC2_sf"/>
</dbReference>
<dbReference type="PANTHER" id="PTHR19282:SF561">
    <property type="entry name" value="TETRASPANIN"/>
    <property type="match status" value="1"/>
</dbReference>
<evidence type="ECO:0000256" key="3">
    <source>
        <dbReference type="ARBA" id="ARBA00022692"/>
    </source>
</evidence>
<dbReference type="RefSeq" id="XP_030634778.1">
    <property type="nucleotide sequence ID" value="XM_030778918.1"/>
</dbReference>
<sequence length="245" mass="26219">MCCKGCCRGLLKAVMFSFNFLVCLAGFVVLGVGVWLVVDSESLFGILEHLEAAPPEISQLVYIGYPLVGVGTVLVIIGFLGCCGVIMESKCMLLTFFIIMLLLFLVELVVAIIAGLFLPLTGSLFAQIEDNAVQGIKTNYGVNDAFTATWDNTMTNLRCCGYNNYTDFDGSPFSMNGTYPSQCCAGVELCNEDVAALSDVRGCFPALVTFIEDNAVIFGAVALGVAVLEIAAMIASMIVYKGIRN</sequence>
<proteinExistence type="inferred from homology"/>
<protein>
    <recommendedName>
        <fullName evidence="6">Tetraspanin</fullName>
    </recommendedName>
</protein>
<dbReference type="SUPFAM" id="SSF48652">
    <property type="entry name" value="Tetraspanin"/>
    <property type="match status" value="1"/>
</dbReference>
<dbReference type="AlphaFoldDB" id="A0A6J2VS44"/>
<dbReference type="PANTHER" id="PTHR19282">
    <property type="entry name" value="TETRASPANIN"/>
    <property type="match status" value="1"/>
</dbReference>
<dbReference type="GO" id="GO:0005886">
    <property type="term" value="C:plasma membrane"/>
    <property type="evidence" value="ECO:0007669"/>
    <property type="project" value="TreeGrafter"/>
</dbReference>
<dbReference type="OrthoDB" id="10033535at2759"/>
<organism evidence="7 8">
    <name type="scientific">Chanos chanos</name>
    <name type="common">Milkfish</name>
    <name type="synonym">Mugil chanos</name>
    <dbReference type="NCBI Taxonomy" id="29144"/>
    <lineage>
        <taxon>Eukaryota</taxon>
        <taxon>Metazoa</taxon>
        <taxon>Chordata</taxon>
        <taxon>Craniata</taxon>
        <taxon>Vertebrata</taxon>
        <taxon>Euteleostomi</taxon>
        <taxon>Actinopterygii</taxon>
        <taxon>Neopterygii</taxon>
        <taxon>Teleostei</taxon>
        <taxon>Ostariophysi</taxon>
        <taxon>Gonorynchiformes</taxon>
        <taxon>Chanidae</taxon>
        <taxon>Chanos</taxon>
    </lineage>
</organism>
<name>A0A6J2VS44_CHACN</name>
<dbReference type="InterPro" id="IPR018499">
    <property type="entry name" value="Tetraspanin/Peripherin"/>
</dbReference>
<reference evidence="8" key="1">
    <citation type="submission" date="2025-08" db="UniProtKB">
        <authorList>
            <consortium name="RefSeq"/>
        </authorList>
    </citation>
    <scope>IDENTIFICATION</scope>
</reference>
<feature type="transmembrane region" description="Helical" evidence="6">
    <location>
        <begin position="63"/>
        <end position="86"/>
    </location>
</feature>
<dbReference type="PRINTS" id="PR00259">
    <property type="entry name" value="TMFOUR"/>
</dbReference>
<dbReference type="PIRSF" id="PIRSF002419">
    <property type="entry name" value="Tetraspanin"/>
    <property type="match status" value="1"/>
</dbReference>
<comment type="subcellular location">
    <subcellularLocation>
        <location evidence="1 6">Membrane</location>
        <topology evidence="1 6">Multi-pass membrane protein</topology>
    </subcellularLocation>
</comment>
<keyword evidence="4 6" id="KW-1133">Transmembrane helix</keyword>
<keyword evidence="7" id="KW-1185">Reference proteome</keyword>
<dbReference type="CDD" id="cd03156">
    <property type="entry name" value="uroplakin_I_like_LEL"/>
    <property type="match status" value="1"/>
</dbReference>
<comment type="similarity">
    <text evidence="2 6">Belongs to the tetraspanin (TM4SF) family.</text>
</comment>